<dbReference type="GO" id="GO:0016874">
    <property type="term" value="F:ligase activity"/>
    <property type="evidence" value="ECO:0007669"/>
    <property type="project" value="UniProtKB-KW"/>
</dbReference>
<gene>
    <name evidence="5" type="ORF">S12H4_19246</name>
</gene>
<comment type="caution">
    <text evidence="5">The sequence shown here is derived from an EMBL/GenBank/DDBJ whole genome shotgun (WGS) entry which is preliminary data.</text>
</comment>
<sequence length="110" mass="12632">IPGVDWRVINTEGQEVKRDGTELGQFLVRAPWIIEEYYKEPEKTVESFKDGWLHTRDMVTVDEEEYIKVADRLGDLVKSGGEWISSIDLEDKIKGHPVSSLDVQAFQHVC</sequence>
<comment type="similarity">
    <text evidence="1">Belongs to the ATP-dependent AMP-binding enzyme family.</text>
</comment>
<organism evidence="5">
    <name type="scientific">marine sediment metagenome</name>
    <dbReference type="NCBI Taxonomy" id="412755"/>
    <lineage>
        <taxon>unclassified sequences</taxon>
        <taxon>metagenomes</taxon>
        <taxon>ecological metagenomes</taxon>
    </lineage>
</organism>
<evidence type="ECO:0000256" key="1">
    <source>
        <dbReference type="ARBA" id="ARBA00006432"/>
    </source>
</evidence>
<accession>X1RPB5</accession>
<evidence type="ECO:0000256" key="4">
    <source>
        <dbReference type="ARBA" id="ARBA00023098"/>
    </source>
</evidence>
<keyword evidence="4" id="KW-0443">Lipid metabolism</keyword>
<dbReference type="AlphaFoldDB" id="X1RPB5"/>
<name>X1RPB5_9ZZZZ</name>
<keyword evidence="3" id="KW-0276">Fatty acid metabolism</keyword>
<feature type="non-terminal residue" evidence="5">
    <location>
        <position position="1"/>
    </location>
</feature>
<dbReference type="Gene3D" id="2.30.38.10">
    <property type="entry name" value="Luciferase, Domain 3"/>
    <property type="match status" value="1"/>
</dbReference>
<dbReference type="PANTHER" id="PTHR43859">
    <property type="entry name" value="ACYL-ACTIVATING ENZYME"/>
    <property type="match status" value="1"/>
</dbReference>
<dbReference type="GO" id="GO:0006631">
    <property type="term" value="P:fatty acid metabolic process"/>
    <property type="evidence" value="ECO:0007669"/>
    <property type="project" value="UniProtKB-KW"/>
</dbReference>
<dbReference type="PANTHER" id="PTHR43859:SF4">
    <property type="entry name" value="BUTANOATE--COA LIGASE AAE1-RELATED"/>
    <property type="match status" value="1"/>
</dbReference>
<reference evidence="5" key="1">
    <citation type="journal article" date="2014" name="Front. Microbiol.">
        <title>High frequency of phylogenetically diverse reductive dehalogenase-homologous genes in deep subseafloor sedimentary metagenomes.</title>
        <authorList>
            <person name="Kawai M."/>
            <person name="Futagami T."/>
            <person name="Toyoda A."/>
            <person name="Takaki Y."/>
            <person name="Nishi S."/>
            <person name="Hori S."/>
            <person name="Arai W."/>
            <person name="Tsubouchi T."/>
            <person name="Morono Y."/>
            <person name="Uchiyama I."/>
            <person name="Ito T."/>
            <person name="Fujiyama A."/>
            <person name="Inagaki F."/>
            <person name="Takami H."/>
        </authorList>
    </citation>
    <scope>NUCLEOTIDE SEQUENCE</scope>
    <source>
        <strain evidence="5">Expedition CK06-06</strain>
    </source>
</reference>
<dbReference type="SUPFAM" id="SSF56801">
    <property type="entry name" value="Acetyl-CoA synthetase-like"/>
    <property type="match status" value="1"/>
</dbReference>
<keyword evidence="2" id="KW-0436">Ligase</keyword>
<dbReference type="EMBL" id="BARW01009600">
    <property type="protein sequence ID" value="GAI82473.1"/>
    <property type="molecule type" value="Genomic_DNA"/>
</dbReference>
<protein>
    <submittedName>
        <fullName evidence="5">Uncharacterized protein</fullName>
    </submittedName>
</protein>
<evidence type="ECO:0000256" key="2">
    <source>
        <dbReference type="ARBA" id="ARBA00022598"/>
    </source>
</evidence>
<proteinExistence type="inferred from homology"/>
<evidence type="ECO:0000256" key="3">
    <source>
        <dbReference type="ARBA" id="ARBA00022832"/>
    </source>
</evidence>
<evidence type="ECO:0000313" key="5">
    <source>
        <dbReference type="EMBL" id="GAI82473.1"/>
    </source>
</evidence>